<feature type="compositionally biased region" description="Basic and acidic residues" evidence="2">
    <location>
        <begin position="135"/>
        <end position="149"/>
    </location>
</feature>
<dbReference type="PANTHER" id="PTHR11102">
    <property type="entry name" value="SEL-1-LIKE PROTEIN"/>
    <property type="match status" value="1"/>
</dbReference>
<dbReference type="PANTHER" id="PTHR11102:SF147">
    <property type="entry name" value="SEL1L ADAPTOR SUBUNIT OF ERAD E3 UBIQUITIN LIGASE"/>
    <property type="match status" value="1"/>
</dbReference>
<accession>A0A9J6E8U4</accession>
<organism evidence="4 5">
    <name type="scientific">Rhipicephalus microplus</name>
    <name type="common">Cattle tick</name>
    <name type="synonym">Boophilus microplus</name>
    <dbReference type="NCBI Taxonomy" id="6941"/>
    <lineage>
        <taxon>Eukaryota</taxon>
        <taxon>Metazoa</taxon>
        <taxon>Ecdysozoa</taxon>
        <taxon>Arthropoda</taxon>
        <taxon>Chelicerata</taxon>
        <taxon>Arachnida</taxon>
        <taxon>Acari</taxon>
        <taxon>Parasitiformes</taxon>
        <taxon>Ixodida</taxon>
        <taxon>Ixodoidea</taxon>
        <taxon>Ixodidae</taxon>
        <taxon>Rhipicephalinae</taxon>
        <taxon>Rhipicephalus</taxon>
        <taxon>Boophilus</taxon>
    </lineage>
</organism>
<dbReference type="EMBL" id="JABSTU010000005">
    <property type="protein sequence ID" value="KAH8030649.1"/>
    <property type="molecule type" value="Genomic_DNA"/>
</dbReference>
<dbReference type="Pfam" id="PF08238">
    <property type="entry name" value="Sel1"/>
    <property type="match status" value="5"/>
</dbReference>
<gene>
    <name evidence="4" type="ORF">HPB51_010583</name>
</gene>
<evidence type="ECO:0000256" key="1">
    <source>
        <dbReference type="ARBA" id="ARBA00038101"/>
    </source>
</evidence>
<feature type="compositionally biased region" description="Basic and acidic residues" evidence="2">
    <location>
        <begin position="112"/>
        <end position="127"/>
    </location>
</feature>
<evidence type="ECO:0000313" key="4">
    <source>
        <dbReference type="EMBL" id="KAH8030649.1"/>
    </source>
</evidence>
<keyword evidence="5" id="KW-1185">Reference proteome</keyword>
<dbReference type="VEuPathDB" id="VectorBase:LOC119164511"/>
<evidence type="ECO:0000256" key="3">
    <source>
        <dbReference type="SAM" id="SignalP"/>
    </source>
</evidence>
<evidence type="ECO:0008006" key="6">
    <source>
        <dbReference type="Google" id="ProtNLM"/>
    </source>
</evidence>
<dbReference type="GO" id="GO:0036503">
    <property type="term" value="P:ERAD pathway"/>
    <property type="evidence" value="ECO:0007669"/>
    <property type="project" value="TreeGrafter"/>
</dbReference>
<evidence type="ECO:0000313" key="5">
    <source>
        <dbReference type="Proteomes" id="UP000821866"/>
    </source>
</evidence>
<keyword evidence="3" id="KW-0732">Signal</keyword>
<dbReference type="Proteomes" id="UP000821866">
    <property type="component" value="Chromosome 3"/>
</dbReference>
<comment type="caution">
    <text evidence="4">The sequence shown here is derived from an EMBL/GenBank/DDBJ whole genome shotgun (WGS) entry which is preliminary data.</text>
</comment>
<dbReference type="InterPro" id="IPR050767">
    <property type="entry name" value="Sel1_AlgK"/>
</dbReference>
<dbReference type="GO" id="GO:0005789">
    <property type="term" value="C:endoplasmic reticulum membrane"/>
    <property type="evidence" value="ECO:0007669"/>
    <property type="project" value="TreeGrafter"/>
</dbReference>
<name>A0A9J6E8U4_RHIMP</name>
<feature type="compositionally biased region" description="Low complexity" evidence="2">
    <location>
        <begin position="161"/>
        <end position="171"/>
    </location>
</feature>
<dbReference type="SUPFAM" id="SSF81901">
    <property type="entry name" value="HCP-like"/>
    <property type="match status" value="2"/>
</dbReference>
<dbReference type="SMART" id="SM00671">
    <property type="entry name" value="SEL1"/>
    <property type="match status" value="5"/>
</dbReference>
<comment type="similarity">
    <text evidence="1">Belongs to the sel-1 family.</text>
</comment>
<feature type="chain" id="PRO_5039940229" description="Extracellular protein sel-1" evidence="3">
    <location>
        <begin position="25"/>
        <end position="459"/>
    </location>
</feature>
<dbReference type="InterPro" id="IPR006597">
    <property type="entry name" value="Sel1-like"/>
</dbReference>
<reference evidence="4" key="1">
    <citation type="journal article" date="2020" name="Cell">
        <title>Large-Scale Comparative Analyses of Tick Genomes Elucidate Their Genetic Diversity and Vector Capacities.</title>
        <authorList>
            <consortium name="Tick Genome and Microbiome Consortium (TIGMIC)"/>
            <person name="Jia N."/>
            <person name="Wang J."/>
            <person name="Shi W."/>
            <person name="Du L."/>
            <person name="Sun Y."/>
            <person name="Zhan W."/>
            <person name="Jiang J.F."/>
            <person name="Wang Q."/>
            <person name="Zhang B."/>
            <person name="Ji P."/>
            <person name="Bell-Sakyi L."/>
            <person name="Cui X.M."/>
            <person name="Yuan T.T."/>
            <person name="Jiang B.G."/>
            <person name="Yang W.F."/>
            <person name="Lam T.T."/>
            <person name="Chang Q.C."/>
            <person name="Ding S.J."/>
            <person name="Wang X.J."/>
            <person name="Zhu J.G."/>
            <person name="Ruan X.D."/>
            <person name="Zhao L."/>
            <person name="Wei J.T."/>
            <person name="Ye R.Z."/>
            <person name="Que T.C."/>
            <person name="Du C.H."/>
            <person name="Zhou Y.H."/>
            <person name="Cheng J.X."/>
            <person name="Dai P.F."/>
            <person name="Guo W.B."/>
            <person name="Han X.H."/>
            <person name="Huang E.J."/>
            <person name="Li L.F."/>
            <person name="Wei W."/>
            <person name="Gao Y.C."/>
            <person name="Liu J.Z."/>
            <person name="Shao H.Z."/>
            <person name="Wang X."/>
            <person name="Wang C.C."/>
            <person name="Yang T.C."/>
            <person name="Huo Q.B."/>
            <person name="Li W."/>
            <person name="Chen H.Y."/>
            <person name="Chen S.E."/>
            <person name="Zhou L.G."/>
            <person name="Ni X.B."/>
            <person name="Tian J.H."/>
            <person name="Sheng Y."/>
            <person name="Liu T."/>
            <person name="Pan Y.S."/>
            <person name="Xia L.Y."/>
            <person name="Li J."/>
            <person name="Zhao F."/>
            <person name="Cao W.C."/>
        </authorList>
    </citation>
    <scope>NUCLEOTIDE SEQUENCE</scope>
    <source>
        <strain evidence="4">Rmic-2018</strain>
    </source>
</reference>
<dbReference type="AlphaFoldDB" id="A0A9J6E8U4"/>
<dbReference type="Gene3D" id="1.25.40.10">
    <property type="entry name" value="Tetratricopeptide repeat domain"/>
    <property type="match status" value="2"/>
</dbReference>
<sequence>MWYRAWWLTWCLLALVAFASLVWGEAVGGDGPAPAKHRSDDSGEGVDDEKSKLQAPVTEVHLPALPSTSTDDDEVKERPPSRQSAEMPEPGSARKRFEPKLVGETVQSLSKETSEEQIRKSERKDGEMTPTAEDVAAKQKAVEGLEDGHTVPPAKGDAEPDAAAAEAPSGKTAGASKTLPEPVPKELSEEEKRAISLYEAAKALLNSTDSDRKKAYELLEEAADLGHTASQESIGEAYLFGDGVPQNVTKAQLYFEALASKGSPTGQTYLGFVYAIGLGVNSSQAKALVYYTFGALGGNPFAQMALGYRYWYGNSVLTSCEAALTYYRKVAKVVEQDVNKGGSTLIQRIRLLDEAENPGSSTGLIDDDLIQYYQFLADKGDVQAQVGLGQLHYQGGRGVEQDHSRALSYFTQAANTGNANAMAFLGKMFPRGKLGGDTEQRDRLQVLLHGCRKGRQGPS</sequence>
<protein>
    <recommendedName>
        <fullName evidence="6">Extracellular protein sel-1</fullName>
    </recommendedName>
</protein>
<reference evidence="4" key="2">
    <citation type="submission" date="2021-09" db="EMBL/GenBank/DDBJ databases">
        <authorList>
            <person name="Jia N."/>
            <person name="Wang J."/>
            <person name="Shi W."/>
            <person name="Du L."/>
            <person name="Sun Y."/>
            <person name="Zhan W."/>
            <person name="Jiang J."/>
            <person name="Wang Q."/>
            <person name="Zhang B."/>
            <person name="Ji P."/>
            <person name="Sakyi L.B."/>
            <person name="Cui X."/>
            <person name="Yuan T."/>
            <person name="Jiang B."/>
            <person name="Yang W."/>
            <person name="Lam T.T.-Y."/>
            <person name="Chang Q."/>
            <person name="Ding S."/>
            <person name="Wang X."/>
            <person name="Zhu J."/>
            <person name="Ruan X."/>
            <person name="Zhao L."/>
            <person name="Wei J."/>
            <person name="Que T."/>
            <person name="Du C."/>
            <person name="Cheng J."/>
            <person name="Dai P."/>
            <person name="Han X."/>
            <person name="Huang E."/>
            <person name="Gao Y."/>
            <person name="Liu J."/>
            <person name="Shao H."/>
            <person name="Ye R."/>
            <person name="Li L."/>
            <person name="Wei W."/>
            <person name="Wang X."/>
            <person name="Wang C."/>
            <person name="Huo Q."/>
            <person name="Li W."/>
            <person name="Guo W."/>
            <person name="Chen H."/>
            <person name="Chen S."/>
            <person name="Zhou L."/>
            <person name="Zhou L."/>
            <person name="Ni X."/>
            <person name="Tian J."/>
            <person name="Zhou Y."/>
            <person name="Sheng Y."/>
            <person name="Liu T."/>
            <person name="Pan Y."/>
            <person name="Xia L."/>
            <person name="Li J."/>
            <person name="Zhao F."/>
            <person name="Cao W."/>
        </authorList>
    </citation>
    <scope>NUCLEOTIDE SEQUENCE</scope>
    <source>
        <strain evidence="4">Rmic-2018</strain>
        <tissue evidence="4">Larvae</tissue>
    </source>
</reference>
<evidence type="ECO:0000256" key="2">
    <source>
        <dbReference type="SAM" id="MobiDB-lite"/>
    </source>
</evidence>
<dbReference type="InterPro" id="IPR011990">
    <property type="entry name" value="TPR-like_helical_dom_sf"/>
</dbReference>
<feature type="region of interest" description="Disordered" evidence="2">
    <location>
        <begin position="30"/>
        <end position="186"/>
    </location>
</feature>
<proteinExistence type="inferred from homology"/>
<feature type="signal peptide" evidence="3">
    <location>
        <begin position="1"/>
        <end position="24"/>
    </location>
</feature>